<gene>
    <name evidence="8" type="ORF">SELMODRAFT_415574</name>
</gene>
<proteinExistence type="predicted"/>
<dbReference type="SMART" id="SM00380">
    <property type="entry name" value="AP2"/>
    <property type="match status" value="1"/>
</dbReference>
<feature type="region of interest" description="Disordered" evidence="6">
    <location>
        <begin position="63"/>
        <end position="113"/>
    </location>
</feature>
<dbReference type="InParanoid" id="D8RWJ8"/>
<keyword evidence="4" id="KW-0804">Transcription</keyword>
<dbReference type="EMBL" id="GL377592">
    <property type="protein sequence ID" value="EFJ23676.1"/>
    <property type="molecule type" value="Genomic_DNA"/>
</dbReference>
<reference evidence="8 9" key="1">
    <citation type="journal article" date="2011" name="Science">
        <title>The Selaginella genome identifies genetic changes associated with the evolution of vascular plants.</title>
        <authorList>
            <person name="Banks J.A."/>
            <person name="Nishiyama T."/>
            <person name="Hasebe M."/>
            <person name="Bowman J.L."/>
            <person name="Gribskov M."/>
            <person name="dePamphilis C."/>
            <person name="Albert V.A."/>
            <person name="Aono N."/>
            <person name="Aoyama T."/>
            <person name="Ambrose B.A."/>
            <person name="Ashton N.W."/>
            <person name="Axtell M.J."/>
            <person name="Barker E."/>
            <person name="Barker M.S."/>
            <person name="Bennetzen J.L."/>
            <person name="Bonawitz N.D."/>
            <person name="Chapple C."/>
            <person name="Cheng C."/>
            <person name="Correa L.G."/>
            <person name="Dacre M."/>
            <person name="DeBarry J."/>
            <person name="Dreyer I."/>
            <person name="Elias M."/>
            <person name="Engstrom E.M."/>
            <person name="Estelle M."/>
            <person name="Feng L."/>
            <person name="Finet C."/>
            <person name="Floyd S.K."/>
            <person name="Frommer W.B."/>
            <person name="Fujita T."/>
            <person name="Gramzow L."/>
            <person name="Gutensohn M."/>
            <person name="Harholt J."/>
            <person name="Hattori M."/>
            <person name="Heyl A."/>
            <person name="Hirai T."/>
            <person name="Hiwatashi Y."/>
            <person name="Ishikawa M."/>
            <person name="Iwata M."/>
            <person name="Karol K.G."/>
            <person name="Koehler B."/>
            <person name="Kolukisaoglu U."/>
            <person name="Kubo M."/>
            <person name="Kurata T."/>
            <person name="Lalonde S."/>
            <person name="Li K."/>
            <person name="Li Y."/>
            <person name="Litt A."/>
            <person name="Lyons E."/>
            <person name="Manning G."/>
            <person name="Maruyama T."/>
            <person name="Michael T.P."/>
            <person name="Mikami K."/>
            <person name="Miyazaki S."/>
            <person name="Morinaga S."/>
            <person name="Murata T."/>
            <person name="Mueller-Roeber B."/>
            <person name="Nelson D.R."/>
            <person name="Obara M."/>
            <person name="Oguri Y."/>
            <person name="Olmstead R.G."/>
            <person name="Onodera N."/>
            <person name="Petersen B.L."/>
            <person name="Pils B."/>
            <person name="Prigge M."/>
            <person name="Rensing S.A."/>
            <person name="Riano-Pachon D.M."/>
            <person name="Roberts A.W."/>
            <person name="Sato Y."/>
            <person name="Scheller H.V."/>
            <person name="Schulz B."/>
            <person name="Schulz C."/>
            <person name="Shakirov E.V."/>
            <person name="Shibagaki N."/>
            <person name="Shinohara N."/>
            <person name="Shippen D.E."/>
            <person name="Soerensen I."/>
            <person name="Sotooka R."/>
            <person name="Sugimoto N."/>
            <person name="Sugita M."/>
            <person name="Sumikawa N."/>
            <person name="Tanurdzic M."/>
            <person name="Theissen G."/>
            <person name="Ulvskov P."/>
            <person name="Wakazuki S."/>
            <person name="Weng J.K."/>
            <person name="Willats W.W."/>
            <person name="Wipf D."/>
            <person name="Wolf P.G."/>
            <person name="Yang L."/>
            <person name="Zimmer A.D."/>
            <person name="Zhu Q."/>
            <person name="Mitros T."/>
            <person name="Hellsten U."/>
            <person name="Loque D."/>
            <person name="Otillar R."/>
            <person name="Salamov A."/>
            <person name="Schmutz J."/>
            <person name="Shapiro H."/>
            <person name="Lindquist E."/>
            <person name="Lucas S."/>
            <person name="Rokhsar D."/>
            <person name="Grigoriev I.V."/>
        </authorList>
    </citation>
    <scope>NUCLEOTIDE SEQUENCE [LARGE SCALE GENOMIC DNA]</scope>
</reference>
<dbReference type="PRINTS" id="PR00367">
    <property type="entry name" value="ETHRSPELEMNT"/>
</dbReference>
<protein>
    <recommendedName>
        <fullName evidence="7">AP2/ERF domain-containing protein</fullName>
    </recommendedName>
</protein>
<dbReference type="HOGENOM" id="CLU_1290897_0_0_1"/>
<dbReference type="GO" id="GO:0005634">
    <property type="term" value="C:nucleus"/>
    <property type="evidence" value="ECO:0007669"/>
    <property type="project" value="UniProtKB-SubCell"/>
</dbReference>
<evidence type="ECO:0000256" key="3">
    <source>
        <dbReference type="ARBA" id="ARBA00023125"/>
    </source>
</evidence>
<keyword evidence="5" id="KW-0539">Nucleus</keyword>
<evidence type="ECO:0000256" key="2">
    <source>
        <dbReference type="ARBA" id="ARBA00023015"/>
    </source>
</evidence>
<feature type="domain" description="AP2/ERF" evidence="7">
    <location>
        <begin position="111"/>
        <end position="167"/>
    </location>
</feature>
<keyword evidence="9" id="KW-1185">Reference proteome</keyword>
<dbReference type="SUPFAM" id="SSF54171">
    <property type="entry name" value="DNA-binding domain"/>
    <property type="match status" value="1"/>
</dbReference>
<sequence length="214" mass="24627">MENSAAAVDDIDHRELVEHYQDHGDVTREGKEEAAEQLPELQGLESFEPWYFDKEFECSSFSAPSPVHELPGLDDAPTEAVESEPPKRRRSFSDYSHGSSRARQAMDRERRYRGVRKRGERWAAEIRNPHARARVWLGTYDNAEEAARAYDRAAVGFKGIRAHLNFPDDPREQFEMFPQPRDRAGEEMNMPPLQGISPTTMAQFQTWSPSEYLV</sequence>
<evidence type="ECO:0000313" key="8">
    <source>
        <dbReference type="EMBL" id="EFJ23676.1"/>
    </source>
</evidence>
<organism evidence="9">
    <name type="scientific">Selaginella moellendorffii</name>
    <name type="common">Spikemoss</name>
    <dbReference type="NCBI Taxonomy" id="88036"/>
    <lineage>
        <taxon>Eukaryota</taxon>
        <taxon>Viridiplantae</taxon>
        <taxon>Streptophyta</taxon>
        <taxon>Embryophyta</taxon>
        <taxon>Tracheophyta</taxon>
        <taxon>Lycopodiopsida</taxon>
        <taxon>Selaginellales</taxon>
        <taxon>Selaginellaceae</taxon>
        <taxon>Selaginella</taxon>
    </lineage>
</organism>
<dbReference type="InterPro" id="IPR001471">
    <property type="entry name" value="AP2/ERF_dom"/>
</dbReference>
<dbReference type="GO" id="GO:0003700">
    <property type="term" value="F:DNA-binding transcription factor activity"/>
    <property type="evidence" value="ECO:0007669"/>
    <property type="project" value="InterPro"/>
</dbReference>
<accession>D8RWJ8</accession>
<evidence type="ECO:0000256" key="5">
    <source>
        <dbReference type="ARBA" id="ARBA00023242"/>
    </source>
</evidence>
<evidence type="ECO:0000259" key="7">
    <source>
        <dbReference type="PROSITE" id="PS51032"/>
    </source>
</evidence>
<keyword evidence="3" id="KW-0238">DNA-binding</keyword>
<dbReference type="STRING" id="88036.D8RWJ8"/>
<name>D8RWJ8_SELML</name>
<dbReference type="PROSITE" id="PS51032">
    <property type="entry name" value="AP2_ERF"/>
    <property type="match status" value="1"/>
</dbReference>
<dbReference type="InterPro" id="IPR036955">
    <property type="entry name" value="AP2/ERF_dom_sf"/>
</dbReference>
<dbReference type="Pfam" id="PF00847">
    <property type="entry name" value="AP2"/>
    <property type="match status" value="1"/>
</dbReference>
<dbReference type="GO" id="GO:0009873">
    <property type="term" value="P:ethylene-activated signaling pathway"/>
    <property type="evidence" value="ECO:0007669"/>
    <property type="project" value="InterPro"/>
</dbReference>
<evidence type="ECO:0000256" key="4">
    <source>
        <dbReference type="ARBA" id="ARBA00023163"/>
    </source>
</evidence>
<comment type="subcellular location">
    <subcellularLocation>
        <location evidence="1">Nucleus</location>
    </subcellularLocation>
</comment>
<dbReference type="CDD" id="cd00018">
    <property type="entry name" value="AP2"/>
    <property type="match status" value="1"/>
</dbReference>
<dbReference type="Gramene" id="EFJ23676">
    <property type="protein sequence ID" value="EFJ23676"/>
    <property type="gene ID" value="SELMODRAFT_415574"/>
</dbReference>
<feature type="compositionally biased region" description="Polar residues" evidence="6">
    <location>
        <begin position="93"/>
        <end position="102"/>
    </location>
</feature>
<evidence type="ECO:0000256" key="1">
    <source>
        <dbReference type="ARBA" id="ARBA00004123"/>
    </source>
</evidence>
<dbReference type="Gene3D" id="3.30.730.10">
    <property type="entry name" value="AP2/ERF domain"/>
    <property type="match status" value="1"/>
</dbReference>
<dbReference type="GO" id="GO:0003677">
    <property type="term" value="F:DNA binding"/>
    <property type="evidence" value="ECO:0007669"/>
    <property type="project" value="UniProtKB-KW"/>
</dbReference>
<dbReference type="InterPro" id="IPR044808">
    <property type="entry name" value="ERF_plant"/>
</dbReference>
<evidence type="ECO:0000256" key="6">
    <source>
        <dbReference type="SAM" id="MobiDB-lite"/>
    </source>
</evidence>
<dbReference type="AlphaFoldDB" id="D8RWJ8"/>
<dbReference type="PANTHER" id="PTHR31190:SF181">
    <property type="entry name" value="OS02G0764700 PROTEIN"/>
    <property type="match status" value="1"/>
</dbReference>
<evidence type="ECO:0000313" key="9">
    <source>
        <dbReference type="Proteomes" id="UP000001514"/>
    </source>
</evidence>
<dbReference type="Proteomes" id="UP000001514">
    <property type="component" value="Unassembled WGS sequence"/>
</dbReference>
<dbReference type="InterPro" id="IPR016177">
    <property type="entry name" value="DNA-bd_dom_sf"/>
</dbReference>
<dbReference type="PANTHER" id="PTHR31190">
    <property type="entry name" value="DNA-BINDING DOMAIN"/>
    <property type="match status" value="1"/>
</dbReference>
<dbReference type="KEGG" id="smo:SELMODRAFT_415574"/>
<keyword evidence="2" id="KW-0805">Transcription regulation</keyword>